<evidence type="ECO:0000313" key="6">
    <source>
        <dbReference type="EMBL" id="MBW0144387.1"/>
    </source>
</evidence>
<dbReference type="PANTHER" id="PTHR37424">
    <property type="entry name" value="BACTERIOFERRITIN-ASSOCIATED FERREDOXIN"/>
    <property type="match status" value="1"/>
</dbReference>
<dbReference type="InterPro" id="IPR052371">
    <property type="entry name" value="BFD-associated_ferredoxin"/>
</dbReference>
<comment type="caution">
    <text evidence="6">The sequence shown here is derived from an EMBL/GenBank/DDBJ whole genome shotgun (WGS) entry which is preliminary data.</text>
</comment>
<dbReference type="InterPro" id="IPR007419">
    <property type="entry name" value="BFD-like_2Fe2S-bd_dom"/>
</dbReference>
<dbReference type="Proteomes" id="UP000698028">
    <property type="component" value="Unassembled WGS sequence"/>
</dbReference>
<accession>A0ABS6V4B5</accession>
<keyword evidence="2" id="KW-0479">Metal-binding</keyword>
<evidence type="ECO:0000256" key="4">
    <source>
        <dbReference type="ARBA" id="ARBA00023014"/>
    </source>
</evidence>
<keyword evidence="3" id="KW-0408">Iron</keyword>
<keyword evidence="1" id="KW-0001">2Fe-2S</keyword>
<organism evidence="6 7">
    <name type="scientific">Sphingomicrobium clamense</name>
    <dbReference type="NCBI Taxonomy" id="2851013"/>
    <lineage>
        <taxon>Bacteria</taxon>
        <taxon>Pseudomonadati</taxon>
        <taxon>Pseudomonadota</taxon>
        <taxon>Alphaproteobacteria</taxon>
        <taxon>Sphingomonadales</taxon>
        <taxon>Sphingomonadaceae</taxon>
        <taxon>Sphingomicrobium</taxon>
    </lineage>
</organism>
<sequence length="65" mass="7190">MIVCSCNVIRERDIRAAARRGCPDAETAYRSMGCTFDCGSCEDHADDLVAEEREKLLAPRDVRAA</sequence>
<evidence type="ECO:0000259" key="5">
    <source>
        <dbReference type="Pfam" id="PF04324"/>
    </source>
</evidence>
<reference evidence="6 7" key="1">
    <citation type="submission" date="2021-07" db="EMBL/GenBank/DDBJ databases">
        <title>The draft genome sequence of Sphingomicrobium sp. B8.</title>
        <authorList>
            <person name="Mu L."/>
        </authorList>
    </citation>
    <scope>NUCLEOTIDE SEQUENCE [LARGE SCALE GENOMIC DNA]</scope>
    <source>
        <strain evidence="6 7">B8</strain>
    </source>
</reference>
<name>A0ABS6V4B5_9SPHN</name>
<evidence type="ECO:0000256" key="2">
    <source>
        <dbReference type="ARBA" id="ARBA00022723"/>
    </source>
</evidence>
<protein>
    <submittedName>
        <fullName evidence="6">(2Fe-2S)-binding protein</fullName>
    </submittedName>
</protein>
<evidence type="ECO:0000256" key="1">
    <source>
        <dbReference type="ARBA" id="ARBA00022714"/>
    </source>
</evidence>
<keyword evidence="4" id="KW-0411">Iron-sulfur</keyword>
<keyword evidence="7" id="KW-1185">Reference proteome</keyword>
<dbReference type="EMBL" id="JAHVAH010000001">
    <property type="protein sequence ID" value="MBW0144387.1"/>
    <property type="molecule type" value="Genomic_DNA"/>
</dbReference>
<evidence type="ECO:0000256" key="3">
    <source>
        <dbReference type="ARBA" id="ARBA00023004"/>
    </source>
</evidence>
<dbReference type="RefSeq" id="WP_218632387.1">
    <property type="nucleotide sequence ID" value="NZ_JAHVAH010000001.1"/>
</dbReference>
<dbReference type="Pfam" id="PF04324">
    <property type="entry name" value="Fer2_BFD"/>
    <property type="match status" value="1"/>
</dbReference>
<dbReference type="PANTHER" id="PTHR37424:SF1">
    <property type="entry name" value="BACTERIOFERRITIN-ASSOCIATED FERREDOXIN"/>
    <property type="match status" value="1"/>
</dbReference>
<feature type="domain" description="BFD-like [2Fe-2S]-binding" evidence="5">
    <location>
        <begin position="2"/>
        <end position="51"/>
    </location>
</feature>
<proteinExistence type="predicted"/>
<gene>
    <name evidence="6" type="ORF">KTQ36_03650</name>
</gene>
<evidence type="ECO:0000313" key="7">
    <source>
        <dbReference type="Proteomes" id="UP000698028"/>
    </source>
</evidence>